<evidence type="ECO:0000256" key="3">
    <source>
        <dbReference type="ARBA" id="ARBA00034247"/>
    </source>
</evidence>
<dbReference type="PROSITE" id="PS50887">
    <property type="entry name" value="GGDEF"/>
    <property type="match status" value="1"/>
</dbReference>
<name>F7Q640_9GAMM</name>
<dbReference type="EC" id="2.7.7.65" evidence="2"/>
<evidence type="ECO:0000256" key="2">
    <source>
        <dbReference type="ARBA" id="ARBA00012528"/>
    </source>
</evidence>
<feature type="domain" description="GGDEF" evidence="5">
    <location>
        <begin position="260"/>
        <end position="391"/>
    </location>
</feature>
<dbReference type="Pfam" id="PF00990">
    <property type="entry name" value="GGDEF"/>
    <property type="match status" value="1"/>
</dbReference>
<protein>
    <recommendedName>
        <fullName evidence="2">diguanylate cyclase</fullName>
        <ecNumber evidence="2">2.7.7.65</ecNumber>
    </recommendedName>
</protein>
<keyword evidence="4" id="KW-1133">Transmembrane helix</keyword>
<proteinExistence type="predicted"/>
<evidence type="ECO:0000256" key="1">
    <source>
        <dbReference type="ARBA" id="ARBA00001946"/>
    </source>
</evidence>
<dbReference type="FunFam" id="3.30.70.270:FF:000001">
    <property type="entry name" value="Diguanylate cyclase domain protein"/>
    <property type="match status" value="1"/>
</dbReference>
<dbReference type="STRING" id="1033802.SSPSH_003448"/>
<dbReference type="InterPro" id="IPR043128">
    <property type="entry name" value="Rev_trsase/Diguanyl_cyclase"/>
</dbReference>
<feature type="transmembrane region" description="Helical" evidence="4">
    <location>
        <begin position="175"/>
        <end position="195"/>
    </location>
</feature>
<dbReference type="CDD" id="cd01949">
    <property type="entry name" value="GGDEF"/>
    <property type="match status" value="1"/>
</dbReference>
<dbReference type="SUPFAM" id="SSF55073">
    <property type="entry name" value="Nucleotide cyclase"/>
    <property type="match status" value="1"/>
</dbReference>
<dbReference type="PANTHER" id="PTHR45138:SF9">
    <property type="entry name" value="DIGUANYLATE CYCLASE DGCM-RELATED"/>
    <property type="match status" value="1"/>
</dbReference>
<feature type="transmembrane region" description="Helical" evidence="4">
    <location>
        <begin position="148"/>
        <end position="169"/>
    </location>
</feature>
<dbReference type="eggNOG" id="COG3706">
    <property type="taxonomic scope" value="Bacteria"/>
</dbReference>
<evidence type="ECO:0000313" key="6">
    <source>
        <dbReference type="EMBL" id="ERJ17764.1"/>
    </source>
</evidence>
<keyword evidence="4" id="KW-0472">Membrane</keyword>
<dbReference type="GO" id="GO:0052621">
    <property type="term" value="F:diguanylate cyclase activity"/>
    <property type="evidence" value="ECO:0007669"/>
    <property type="project" value="UniProtKB-EC"/>
</dbReference>
<reference evidence="6 7" key="1">
    <citation type="journal article" date="2011" name="J. Bacteriol.">
        <title>Genome sequence of Salinisphaera shabanensis, a gammaproteobacterium from the harsh, variable environment of the brine-seawater interface of the Shaban Deep in the Red Sea.</title>
        <authorList>
            <person name="Antunes A."/>
            <person name="Alam I."/>
            <person name="Bajic V.B."/>
            <person name="Stingl U."/>
        </authorList>
    </citation>
    <scope>NUCLEOTIDE SEQUENCE [LARGE SCALE GENOMIC DNA]</scope>
    <source>
        <strain evidence="6 7">E1L3A</strain>
    </source>
</reference>
<dbReference type="NCBIfam" id="TIGR00254">
    <property type="entry name" value="GGDEF"/>
    <property type="match status" value="1"/>
</dbReference>
<evidence type="ECO:0000313" key="7">
    <source>
        <dbReference type="Proteomes" id="UP000006242"/>
    </source>
</evidence>
<reference evidence="6 7" key="2">
    <citation type="journal article" date="2013" name="PLoS ONE">
        <title>INDIGO - INtegrated Data Warehouse of MIcrobial GenOmes with Examples from the Red Sea Extremophiles.</title>
        <authorList>
            <person name="Alam I."/>
            <person name="Antunes A."/>
            <person name="Kamau A.A."/>
            <person name="Ba Alawi W."/>
            <person name="Kalkatawi M."/>
            <person name="Stingl U."/>
            <person name="Bajic V.B."/>
        </authorList>
    </citation>
    <scope>NUCLEOTIDE SEQUENCE [LARGE SCALE GENOMIC DNA]</scope>
    <source>
        <strain evidence="6 7">E1L3A</strain>
    </source>
</reference>
<dbReference type="SMART" id="SM00267">
    <property type="entry name" value="GGDEF"/>
    <property type="match status" value="1"/>
</dbReference>
<accession>F7Q640</accession>
<gene>
    <name evidence="6" type="ORF">SSPSH_003448</name>
</gene>
<comment type="catalytic activity">
    <reaction evidence="3">
        <text>2 GTP = 3',3'-c-di-GMP + 2 diphosphate</text>
        <dbReference type="Rhea" id="RHEA:24898"/>
        <dbReference type="ChEBI" id="CHEBI:33019"/>
        <dbReference type="ChEBI" id="CHEBI:37565"/>
        <dbReference type="ChEBI" id="CHEBI:58805"/>
        <dbReference type="EC" id="2.7.7.65"/>
    </reaction>
</comment>
<evidence type="ECO:0000259" key="5">
    <source>
        <dbReference type="PROSITE" id="PS50887"/>
    </source>
</evidence>
<dbReference type="Gene3D" id="3.30.70.270">
    <property type="match status" value="1"/>
</dbReference>
<dbReference type="InterPro" id="IPR000160">
    <property type="entry name" value="GGDEF_dom"/>
</dbReference>
<feature type="transmembrane region" description="Helical" evidence="4">
    <location>
        <begin position="125"/>
        <end position="143"/>
    </location>
</feature>
<dbReference type="AlphaFoldDB" id="F7Q640"/>
<evidence type="ECO:0000256" key="4">
    <source>
        <dbReference type="SAM" id="Phobius"/>
    </source>
</evidence>
<organism evidence="6 7">
    <name type="scientific">Salinisphaera shabanensis E1L3A</name>
    <dbReference type="NCBI Taxonomy" id="1033802"/>
    <lineage>
        <taxon>Bacteria</taxon>
        <taxon>Pseudomonadati</taxon>
        <taxon>Pseudomonadota</taxon>
        <taxon>Gammaproteobacteria</taxon>
        <taxon>Salinisphaerales</taxon>
        <taxon>Salinisphaeraceae</taxon>
        <taxon>Salinisphaera</taxon>
    </lineage>
</organism>
<comment type="caution">
    <text evidence="6">The sequence shown here is derived from an EMBL/GenBank/DDBJ whole genome shotgun (WGS) entry which is preliminary data.</text>
</comment>
<feature type="transmembrane region" description="Helical" evidence="4">
    <location>
        <begin position="36"/>
        <end position="54"/>
    </location>
</feature>
<dbReference type="Proteomes" id="UP000006242">
    <property type="component" value="Unassembled WGS sequence"/>
</dbReference>
<sequence>MLPENEPGRYRISRWRVEFSDGDTERRYRRHIEGPVANYVSRMLVVWGVLWLLFGLSDYYQFGFSLTLYGVWAARLILFCGLLASAALVRQRPWLATSGLVMTPAALVGMTSLFALYFISAEDNIRWLAAVNMVLILELFVLFPNRTVYSLGIALYTAVGTWVSVQLNIGETTPIRMILLAAFLLIPAVSGWFAAQRFETTRRREFMALELARAEIERRAALEAKLLEQAQTDPLTGAFNRRAYAGAAQREMCRARVSGQPLSFVMLDLDHFKRVNDTFGHATGDAALVSTANLCREVLRESDIFGRLGGEEFILIMPGTDQYQARAIAETIRTRLAGSDLVSGSHCVRLTATLAVTQFDASDEDLDDVLRRADAALYEGKNAGRDRVEAA</sequence>
<keyword evidence="7" id="KW-1185">Reference proteome</keyword>
<feature type="transmembrane region" description="Helical" evidence="4">
    <location>
        <begin position="100"/>
        <end position="119"/>
    </location>
</feature>
<dbReference type="PANTHER" id="PTHR45138">
    <property type="entry name" value="REGULATORY COMPONENTS OF SENSORY TRANSDUCTION SYSTEM"/>
    <property type="match status" value="1"/>
</dbReference>
<dbReference type="InterPro" id="IPR050469">
    <property type="entry name" value="Diguanylate_Cyclase"/>
</dbReference>
<dbReference type="InterPro" id="IPR029787">
    <property type="entry name" value="Nucleotide_cyclase"/>
</dbReference>
<keyword evidence="4" id="KW-0812">Transmembrane</keyword>
<feature type="transmembrane region" description="Helical" evidence="4">
    <location>
        <begin position="66"/>
        <end position="88"/>
    </location>
</feature>
<dbReference type="EMBL" id="AFNV02000029">
    <property type="protein sequence ID" value="ERJ17764.1"/>
    <property type="molecule type" value="Genomic_DNA"/>
</dbReference>
<comment type="cofactor">
    <cofactor evidence="1">
        <name>Mg(2+)</name>
        <dbReference type="ChEBI" id="CHEBI:18420"/>
    </cofactor>
</comment>